<feature type="domain" description="DUF559" evidence="1">
    <location>
        <begin position="224"/>
        <end position="281"/>
    </location>
</feature>
<dbReference type="InterPro" id="IPR007569">
    <property type="entry name" value="DUF559"/>
</dbReference>
<proteinExistence type="predicted"/>
<accession>A0ABQ6K3W4</accession>
<dbReference type="InterPro" id="IPR011335">
    <property type="entry name" value="Restrct_endonuc-II-like"/>
</dbReference>
<evidence type="ECO:0000313" key="3">
    <source>
        <dbReference type="Proteomes" id="UP001157034"/>
    </source>
</evidence>
<dbReference type="Pfam" id="PF04480">
    <property type="entry name" value="DUF559"/>
    <property type="match status" value="1"/>
</dbReference>
<dbReference type="Gene3D" id="3.40.960.10">
    <property type="entry name" value="VSR Endonuclease"/>
    <property type="match status" value="1"/>
</dbReference>
<name>A0ABQ6K3W4_9MICO</name>
<evidence type="ECO:0000313" key="2">
    <source>
        <dbReference type="EMBL" id="GMA94134.1"/>
    </source>
</evidence>
<dbReference type="EMBL" id="BSVB01000001">
    <property type="protein sequence ID" value="GMA94134.1"/>
    <property type="molecule type" value="Genomic_DNA"/>
</dbReference>
<reference evidence="3" key="1">
    <citation type="journal article" date="2019" name="Int. J. Syst. Evol. Microbiol.">
        <title>The Global Catalogue of Microorganisms (GCM) 10K type strain sequencing project: providing services to taxonomists for standard genome sequencing and annotation.</title>
        <authorList>
            <consortium name="The Broad Institute Genomics Platform"/>
            <consortium name="The Broad Institute Genome Sequencing Center for Infectious Disease"/>
            <person name="Wu L."/>
            <person name="Ma J."/>
        </authorList>
    </citation>
    <scope>NUCLEOTIDE SEQUENCE [LARGE SCALE GENOMIC DNA]</scope>
    <source>
        <strain evidence="3">NBRC 108894</strain>
    </source>
</reference>
<protein>
    <recommendedName>
        <fullName evidence="1">DUF559 domain-containing protein</fullName>
    </recommendedName>
</protein>
<gene>
    <name evidence="2" type="ORF">GCM10025881_09580</name>
</gene>
<dbReference type="SUPFAM" id="SSF52980">
    <property type="entry name" value="Restriction endonuclease-like"/>
    <property type="match status" value="1"/>
</dbReference>
<comment type="caution">
    <text evidence="2">The sequence shown here is derived from an EMBL/GenBank/DDBJ whole genome shotgun (WGS) entry which is preliminary data.</text>
</comment>
<organism evidence="2 3">
    <name type="scientific">Pseudolysinimonas kribbensis</name>
    <dbReference type="NCBI Taxonomy" id="433641"/>
    <lineage>
        <taxon>Bacteria</taxon>
        <taxon>Bacillati</taxon>
        <taxon>Actinomycetota</taxon>
        <taxon>Actinomycetes</taxon>
        <taxon>Micrococcales</taxon>
        <taxon>Microbacteriaceae</taxon>
        <taxon>Pseudolysinimonas</taxon>
    </lineage>
</organism>
<evidence type="ECO:0000259" key="1">
    <source>
        <dbReference type="Pfam" id="PF04480"/>
    </source>
</evidence>
<keyword evidence="3" id="KW-1185">Reference proteome</keyword>
<dbReference type="Proteomes" id="UP001157034">
    <property type="component" value="Unassembled WGS sequence"/>
</dbReference>
<sequence length="291" mass="32032">MTRRRDLPGPFDGSAFRVGRARSAGISRHRVDARDLVRPHHGGRAHRLETLEDRCRALMPLMSSTQAFTGPTAALLMGAPLPLRLERDPRLHVSSLRPQRAMRRPGVVGVERGDGAVGRIRGIPALHAALVWVDLGRRLSIVDLVAVGDRLVSGTLRRPPLCGVEDLAAAVAQRTGSPGVRAARSALPSIRIGSWSRPETFLRLLIVAAGLPEPELNRPIVLSIGRLVVPDLCWPLYRIVIEYDGQWHDDVWDSDADRHEALVDDGWMVVRVRRHELFHAPGSSSRASCVV</sequence>